<evidence type="ECO:0000313" key="2">
    <source>
        <dbReference type="EMBL" id="PJE64702.1"/>
    </source>
</evidence>
<sequence length="177" mass="19361">MKDTSIKTNLIIFGSGVLVLVLLVFVVPYARNTILYPPSDEWENTNPFSSFPVPENQQSSFTGNVISVQFDENNVGALTLNAELRTIAGEGLTETQLQEIIIQVDGKTRVVSYQLDPKENSEQQVPFFGGLPVPKRVEASLQDIAVGDSVDIATVSPLESAPFENLTAQEIIIYSSE</sequence>
<keyword evidence="1" id="KW-0812">Transmembrane</keyword>
<evidence type="ECO:0000313" key="3">
    <source>
        <dbReference type="Proteomes" id="UP000229098"/>
    </source>
</evidence>
<evidence type="ECO:0000256" key="1">
    <source>
        <dbReference type="SAM" id="Phobius"/>
    </source>
</evidence>
<dbReference type="EMBL" id="PFEF01000003">
    <property type="protein sequence ID" value="PJE64702.1"/>
    <property type="molecule type" value="Genomic_DNA"/>
</dbReference>
<dbReference type="Proteomes" id="UP000229098">
    <property type="component" value="Unassembled WGS sequence"/>
</dbReference>
<reference evidence="3" key="1">
    <citation type="submission" date="2017-09" db="EMBL/GenBank/DDBJ databases">
        <title>Depth-based differentiation of microbial function through sediment-hosted aquifers and enrichment of novel symbionts in the deep terrestrial subsurface.</title>
        <authorList>
            <person name="Probst A.J."/>
            <person name="Ladd B."/>
            <person name="Jarett J.K."/>
            <person name="Geller-Mcgrath D.E."/>
            <person name="Sieber C.M.K."/>
            <person name="Emerson J.B."/>
            <person name="Anantharaman K."/>
            <person name="Thomas B.C."/>
            <person name="Malmstrom R."/>
            <person name="Stieglmeier M."/>
            <person name="Klingl A."/>
            <person name="Woyke T."/>
            <person name="Ryan C.M."/>
            <person name="Banfield J.F."/>
        </authorList>
    </citation>
    <scope>NUCLEOTIDE SEQUENCE [LARGE SCALE GENOMIC DNA]</scope>
</reference>
<proteinExistence type="predicted"/>
<accession>A0A2M8KXU7</accession>
<comment type="caution">
    <text evidence="2">The sequence shown here is derived from an EMBL/GenBank/DDBJ whole genome shotgun (WGS) entry which is preliminary data.</text>
</comment>
<feature type="transmembrane region" description="Helical" evidence="1">
    <location>
        <begin position="12"/>
        <end position="30"/>
    </location>
</feature>
<dbReference type="AlphaFoldDB" id="A0A2M8KXU7"/>
<gene>
    <name evidence="2" type="ORF">COU90_00305</name>
</gene>
<organism evidence="2 3">
    <name type="scientific">Candidatus Ryanbacteria bacterium CG10_big_fil_rev_8_21_14_0_10_43_42</name>
    <dbReference type="NCBI Taxonomy" id="1974864"/>
    <lineage>
        <taxon>Bacteria</taxon>
        <taxon>Candidatus Ryaniibacteriota</taxon>
    </lineage>
</organism>
<name>A0A2M8KXU7_9BACT</name>
<protein>
    <submittedName>
        <fullName evidence="2">Uncharacterized protein</fullName>
    </submittedName>
</protein>
<keyword evidence="1" id="KW-0472">Membrane</keyword>
<keyword evidence="1" id="KW-1133">Transmembrane helix</keyword>